<dbReference type="EMBL" id="AP018930">
    <property type="protein sequence ID" value="BBG26532.1"/>
    <property type="molecule type" value="Genomic_DNA"/>
</dbReference>
<organism evidence="7 8">
    <name type="scientific">Sulfuracidifex tepidarius</name>
    <dbReference type="NCBI Taxonomy" id="1294262"/>
    <lineage>
        <taxon>Archaea</taxon>
        <taxon>Thermoproteota</taxon>
        <taxon>Thermoprotei</taxon>
        <taxon>Sulfolobales</taxon>
        <taxon>Sulfolobaceae</taxon>
        <taxon>Sulfuracidifex</taxon>
    </lineage>
</organism>
<dbReference type="InterPro" id="IPR036259">
    <property type="entry name" value="MFS_trans_sf"/>
</dbReference>
<dbReference type="Proteomes" id="UP000325030">
    <property type="component" value="Chromosome"/>
</dbReference>
<dbReference type="Gene3D" id="1.20.1250.20">
    <property type="entry name" value="MFS general substrate transporter like domains"/>
    <property type="match status" value="1"/>
</dbReference>
<dbReference type="AlphaFoldDB" id="A0A510E222"/>
<dbReference type="InterPro" id="IPR011701">
    <property type="entry name" value="MFS"/>
</dbReference>
<feature type="transmembrane region" description="Helical" evidence="5">
    <location>
        <begin position="54"/>
        <end position="71"/>
    </location>
</feature>
<evidence type="ECO:0000256" key="1">
    <source>
        <dbReference type="ARBA" id="ARBA00004141"/>
    </source>
</evidence>
<evidence type="ECO:0000313" key="7">
    <source>
        <dbReference type="EMBL" id="BBG26532.1"/>
    </source>
</evidence>
<dbReference type="PANTHER" id="PTHR23501">
    <property type="entry name" value="MAJOR FACILITATOR SUPERFAMILY"/>
    <property type="match status" value="1"/>
</dbReference>
<dbReference type="SUPFAM" id="SSF103473">
    <property type="entry name" value="MFS general substrate transporter"/>
    <property type="match status" value="1"/>
</dbReference>
<dbReference type="Pfam" id="PF07690">
    <property type="entry name" value="MFS_1"/>
    <property type="match status" value="1"/>
</dbReference>
<dbReference type="PROSITE" id="PS50850">
    <property type="entry name" value="MFS"/>
    <property type="match status" value="1"/>
</dbReference>
<evidence type="ECO:0000256" key="3">
    <source>
        <dbReference type="ARBA" id="ARBA00022989"/>
    </source>
</evidence>
<dbReference type="PANTHER" id="PTHR23501:SF5">
    <property type="entry name" value="TRANSPORT PROTEIN"/>
    <property type="match status" value="1"/>
</dbReference>
<gene>
    <name evidence="7" type="ORF">IC007_1046</name>
</gene>
<comment type="subcellular location">
    <subcellularLocation>
        <location evidence="1">Membrane</location>
        <topology evidence="1">Multi-pass membrane protein</topology>
    </subcellularLocation>
</comment>
<evidence type="ECO:0000256" key="2">
    <source>
        <dbReference type="ARBA" id="ARBA00022692"/>
    </source>
</evidence>
<accession>A0A510E222</accession>
<dbReference type="InterPro" id="IPR020846">
    <property type="entry name" value="MFS_dom"/>
</dbReference>
<evidence type="ECO:0000256" key="5">
    <source>
        <dbReference type="SAM" id="Phobius"/>
    </source>
</evidence>
<keyword evidence="4 5" id="KW-0472">Membrane</keyword>
<reference evidence="8" key="1">
    <citation type="submission" date="2018-09" db="EMBL/GenBank/DDBJ databases">
        <title>Complete Genome Sequencing of Sulfolobus sp. JCM 16834.</title>
        <authorList>
            <person name="Kato S."/>
            <person name="Itoh T."/>
            <person name="Ohkuma M."/>
        </authorList>
    </citation>
    <scope>NUCLEOTIDE SEQUENCE [LARGE SCALE GENOMIC DNA]</scope>
    <source>
        <strain evidence="8">IC-007</strain>
    </source>
</reference>
<dbReference type="GO" id="GO:0022857">
    <property type="term" value="F:transmembrane transporter activity"/>
    <property type="evidence" value="ECO:0007669"/>
    <property type="project" value="InterPro"/>
</dbReference>
<feature type="transmembrane region" description="Helical" evidence="5">
    <location>
        <begin position="102"/>
        <end position="123"/>
    </location>
</feature>
<dbReference type="GO" id="GO:0005886">
    <property type="term" value="C:plasma membrane"/>
    <property type="evidence" value="ECO:0007669"/>
    <property type="project" value="TreeGrafter"/>
</dbReference>
<proteinExistence type="predicted"/>
<evidence type="ECO:0000256" key="4">
    <source>
        <dbReference type="ARBA" id="ARBA00023136"/>
    </source>
</evidence>
<keyword evidence="2 5" id="KW-0812">Transmembrane</keyword>
<keyword evidence="3 5" id="KW-1133">Transmembrane helix</keyword>
<evidence type="ECO:0000313" key="8">
    <source>
        <dbReference type="Proteomes" id="UP000325030"/>
    </source>
</evidence>
<feature type="transmembrane region" description="Helical" evidence="5">
    <location>
        <begin position="29"/>
        <end position="47"/>
    </location>
</feature>
<sequence length="239" mass="24737">MIPMMIGFVVMGPISGALSDKYGTRTLATVGLGIVGAAFVALSTLSYNFSYPEFAAIIFIMGLGSGMFGAPNTTAIMNSVPRRQRGSASGMRTTLQNSAQTASLALFFTIIIGVLAATLPTALSNAVTDAGAPQLAPIMSKIPVTSALFSAFLGYNPVGAILSALPHQLTASLSPSAVATLTSKQWFPETIAPSFMGALRVSFYIGAVMAFLGAIVSALRGERTIAEEETKVSSTVKKV</sequence>
<feature type="domain" description="Major facilitator superfamily (MFS) profile" evidence="6">
    <location>
        <begin position="1"/>
        <end position="225"/>
    </location>
</feature>
<feature type="transmembrane region" description="Helical" evidence="5">
    <location>
        <begin position="201"/>
        <end position="219"/>
    </location>
</feature>
<evidence type="ECO:0000259" key="6">
    <source>
        <dbReference type="PROSITE" id="PS50850"/>
    </source>
</evidence>
<name>A0A510E222_9CREN</name>
<protein>
    <recommendedName>
        <fullName evidence="6">Major facilitator superfamily (MFS) profile domain-containing protein</fullName>
    </recommendedName>
</protein>